<reference evidence="3" key="1">
    <citation type="journal article" date="2019" name="Science">
        <title>Mutation of a bHLH transcription factor allowed almond domestication.</title>
        <authorList>
            <person name="Sanchez-Perez R."/>
            <person name="Pavan S."/>
            <person name="Mazzeo R."/>
            <person name="Moldovan C."/>
            <person name="Aiese Cigliano R."/>
            <person name="Del Cueto J."/>
            <person name="Ricciardi F."/>
            <person name="Lotti C."/>
            <person name="Ricciardi L."/>
            <person name="Dicenta F."/>
            <person name="Lopez-Marques R.L."/>
            <person name="Lindberg Moller B."/>
        </authorList>
    </citation>
    <scope>NUCLEOTIDE SEQUENCE</scope>
</reference>
<organism evidence="3">
    <name type="scientific">Prunus dulcis</name>
    <name type="common">Almond</name>
    <name type="synonym">Amygdalus dulcis</name>
    <dbReference type="NCBI Taxonomy" id="3755"/>
    <lineage>
        <taxon>Eukaryota</taxon>
        <taxon>Viridiplantae</taxon>
        <taxon>Streptophyta</taxon>
        <taxon>Embryophyta</taxon>
        <taxon>Tracheophyta</taxon>
        <taxon>Spermatophyta</taxon>
        <taxon>Magnoliopsida</taxon>
        <taxon>eudicotyledons</taxon>
        <taxon>Gunneridae</taxon>
        <taxon>Pentapetalae</taxon>
        <taxon>rosids</taxon>
        <taxon>fabids</taxon>
        <taxon>Rosales</taxon>
        <taxon>Rosaceae</taxon>
        <taxon>Amygdaloideae</taxon>
        <taxon>Amygdaleae</taxon>
        <taxon>Prunus</taxon>
    </lineage>
</organism>
<dbReference type="PANTHER" id="PTHR11439">
    <property type="entry name" value="GAG-POL-RELATED RETROTRANSPOSON"/>
    <property type="match status" value="1"/>
</dbReference>
<dbReference type="SUPFAM" id="SSF56672">
    <property type="entry name" value="DNA/RNA polymerases"/>
    <property type="match status" value="1"/>
</dbReference>
<protein>
    <submittedName>
        <fullName evidence="3">Transposable element protein</fullName>
    </submittedName>
</protein>
<evidence type="ECO:0000256" key="1">
    <source>
        <dbReference type="SAM" id="MobiDB-lite"/>
    </source>
</evidence>
<gene>
    <name evidence="3" type="ORF">Prudu_24S000200</name>
</gene>
<proteinExistence type="predicted"/>
<accession>A0A5H2XJ98</accession>
<dbReference type="PANTHER" id="PTHR11439:SF467">
    <property type="entry name" value="INTEGRASE CATALYTIC DOMAIN-CONTAINING PROTEIN"/>
    <property type="match status" value="1"/>
</dbReference>
<evidence type="ECO:0000259" key="2">
    <source>
        <dbReference type="Pfam" id="PF07727"/>
    </source>
</evidence>
<dbReference type="InterPro" id="IPR013103">
    <property type="entry name" value="RVT_2"/>
</dbReference>
<name>A0A5H2XJ98_PRUDU</name>
<feature type="domain" description="Reverse transcriptase Ty1/copia-type" evidence="2">
    <location>
        <begin position="31"/>
        <end position="112"/>
    </location>
</feature>
<dbReference type="AlphaFoldDB" id="A0A5H2XJ98"/>
<dbReference type="InterPro" id="IPR043502">
    <property type="entry name" value="DNA/RNA_pol_sf"/>
</dbReference>
<evidence type="ECO:0000313" key="3">
    <source>
        <dbReference type="EMBL" id="BBN67252.1"/>
    </source>
</evidence>
<dbReference type="EMBL" id="AP020361">
    <property type="protein sequence ID" value="BBN67252.1"/>
    <property type="molecule type" value="Genomic_DNA"/>
</dbReference>
<feature type="compositionally biased region" description="Basic and acidic residues" evidence="1">
    <location>
        <begin position="20"/>
        <end position="31"/>
    </location>
</feature>
<sequence length="304" mass="34606">MRDEVDAIPLSALPVPQSTRDSESSEHKADGSIDRYKARLVVKGYTRTDGVDYLETLAPVAKLNTVRVLLSVAANCDWPLLQFDVKNAFLHGDLKEDIYMDLPPGILVTSKEDVSPRAWFGRFAASVKKFGYVQSNSDHTLFLKRHKKYLASEFEMKSLGDLKYFLEIEVARSKHETVMLDCKPIDTPNEQNHKLGLYPDQVHTDKEHYQLLVRKLIYLSNTRPNIAYAVSVASQFMHSPSEDHMGAVMRILRSKKQKVVSRSSAEAEYRGMAQDIVYLCIYVVKCIDQCLYNLACVLLNRLNK</sequence>
<dbReference type="Pfam" id="PF07727">
    <property type="entry name" value="RVT_2"/>
    <property type="match status" value="1"/>
</dbReference>
<feature type="region of interest" description="Disordered" evidence="1">
    <location>
        <begin position="1"/>
        <end position="31"/>
    </location>
</feature>